<dbReference type="InterPro" id="IPR050396">
    <property type="entry name" value="Glycosyltr_51/Transpeptidase"/>
</dbReference>
<keyword evidence="8" id="KW-0133">Cell shape</keyword>
<gene>
    <name evidence="17" type="ordered locus">Taci_1056</name>
</gene>
<dbReference type="eggNOG" id="COG0744">
    <property type="taxonomic scope" value="Bacteria"/>
</dbReference>
<dbReference type="PATRIC" id="fig|525903.6.peg.1054"/>
<evidence type="ECO:0000256" key="2">
    <source>
        <dbReference type="ARBA" id="ARBA00007739"/>
    </source>
</evidence>
<dbReference type="SUPFAM" id="SSF53955">
    <property type="entry name" value="Lysozyme-like"/>
    <property type="match status" value="1"/>
</dbReference>
<comment type="catalytic activity">
    <reaction evidence="13">
        <text>[GlcNAc-(1-&gt;4)-Mur2Ac(oyl-L-Ala-gamma-D-Glu-L-Lys-D-Ala-D-Ala)](n)-di-trans,octa-cis-undecaprenyl diphosphate + beta-D-GlcNAc-(1-&gt;4)-Mur2Ac(oyl-L-Ala-gamma-D-Glu-L-Lys-D-Ala-D-Ala)-di-trans,octa-cis-undecaprenyl diphosphate = [GlcNAc-(1-&gt;4)-Mur2Ac(oyl-L-Ala-gamma-D-Glu-L-Lys-D-Ala-D-Ala)](n+1)-di-trans,octa-cis-undecaprenyl diphosphate + di-trans,octa-cis-undecaprenyl diphosphate + H(+)</text>
        <dbReference type="Rhea" id="RHEA:23708"/>
        <dbReference type="Rhea" id="RHEA-COMP:9602"/>
        <dbReference type="Rhea" id="RHEA-COMP:9603"/>
        <dbReference type="ChEBI" id="CHEBI:15378"/>
        <dbReference type="ChEBI" id="CHEBI:58405"/>
        <dbReference type="ChEBI" id="CHEBI:60033"/>
        <dbReference type="ChEBI" id="CHEBI:78435"/>
        <dbReference type="EC" id="2.4.99.28"/>
    </reaction>
</comment>
<dbReference type="InterPro" id="IPR001264">
    <property type="entry name" value="Glyco_trans_51"/>
</dbReference>
<name>D1B5J7_THEAS</name>
<dbReference type="STRING" id="525903.Taci_1056"/>
<evidence type="ECO:0000256" key="8">
    <source>
        <dbReference type="ARBA" id="ARBA00022960"/>
    </source>
</evidence>
<sequence length="751" mass="81479">MPMRARPGGVIKTLLSILLLTLLLTAAAASVGLTMFLKEVSADLPTTEEILSKQPSQATSILDRNGKLIAKLFQEDRTIVPLEKVSPWFIKSVLAAEDSDFYEHQGVSPTAILRAVLVDLIHRGARQGGSTITQQLSRNMFLSHEKRLSRKIKEAVLSLRLERVYTKDQILEMYVNTIYMGHGTYGIGSASQFYFGKSPSDLTLAEASTLAGLIAAPEYYSPIKNPTASKTRQRYVLGRMLELGWITAEQHREALSDHLSLKGKARRSRISSEAPYFVAYILFKNLLPTYGTDRVYRGGLTVHTTLDLDVQRAAERAFSKLKYEGALVALDPDTGEILAMVGGHDFERSKFNRAVQAFRQPGSAFKPIVYAAALESGYRGVDHLLDAPLNFPNGWSPKNYDGGYDGEVSMVDAVVRSLNTPVVRLAQIIGVKSVIDTARSMGITSPHLPNDLSIALGSTSVTPLEMAASFATFANGGYRISPFAIREVRTPAGDVLERNGPQLERGISPETAIEMRTLLEQVTIFGTGRPAAVPGYQTFGKTGTTNDWGDAWFVGGIPGLVAVVYAGNDDHRSLGAKATGGRIAAPVWRDFIEGVLKVRKLPQRFQVPSDVNVEFVRVCVKTGFLTAPGCKGAYIALKSGEAPTAQCPLHGGGVAAARSDPNGPQLILSPMDDDTTVGRYAMRYGAAQEQPRQGTSTEAPASPLSKPQKPAAAPPAPAPNPSFNPYRADPSPSNEVEKKYQQLLKKYNIDD</sequence>
<dbReference type="PANTHER" id="PTHR32282">
    <property type="entry name" value="BINDING PROTEIN TRANSPEPTIDASE, PUTATIVE-RELATED"/>
    <property type="match status" value="1"/>
</dbReference>
<comment type="similarity">
    <text evidence="1">In the C-terminal section; belongs to the transpeptidase family.</text>
</comment>
<protein>
    <submittedName>
        <fullName evidence="17">Penicillin-binding protein, 1A family</fullName>
    </submittedName>
</protein>
<evidence type="ECO:0000256" key="14">
    <source>
        <dbReference type="SAM" id="MobiDB-lite"/>
    </source>
</evidence>
<comment type="catalytic activity">
    <reaction evidence="12">
        <text>Preferential cleavage: (Ac)2-L-Lys-D-Ala-|-D-Ala. Also transpeptidation of peptidyl-alanyl moieties that are N-acyl substituents of D-alanine.</text>
        <dbReference type="EC" id="3.4.16.4"/>
    </reaction>
</comment>
<keyword evidence="5" id="KW-0328">Glycosyltransferase</keyword>
<dbReference type="InterPro" id="IPR001460">
    <property type="entry name" value="PCN-bd_Tpept"/>
</dbReference>
<feature type="domain" description="Penicillin-binding protein transpeptidase" evidence="15">
    <location>
        <begin position="325"/>
        <end position="592"/>
    </location>
</feature>
<dbReference type="GO" id="GO:0008955">
    <property type="term" value="F:peptidoglycan glycosyltransferase activity"/>
    <property type="evidence" value="ECO:0007669"/>
    <property type="project" value="UniProtKB-EC"/>
</dbReference>
<dbReference type="CAZy" id="GT51">
    <property type="family name" value="Glycosyltransferase Family 51"/>
</dbReference>
<dbReference type="OrthoDB" id="9766909at2"/>
<dbReference type="GO" id="GO:0008658">
    <property type="term" value="F:penicillin binding"/>
    <property type="evidence" value="ECO:0007669"/>
    <property type="project" value="InterPro"/>
</dbReference>
<dbReference type="NCBIfam" id="TIGR02074">
    <property type="entry name" value="PBP_1a_fam"/>
    <property type="match status" value="1"/>
</dbReference>
<proteinExistence type="inferred from homology"/>
<accession>D1B5J7</accession>
<evidence type="ECO:0000256" key="10">
    <source>
        <dbReference type="ARBA" id="ARBA00023268"/>
    </source>
</evidence>
<dbReference type="GO" id="GO:0006508">
    <property type="term" value="P:proteolysis"/>
    <property type="evidence" value="ECO:0007669"/>
    <property type="project" value="UniProtKB-KW"/>
</dbReference>
<dbReference type="EMBL" id="CP001818">
    <property type="protein sequence ID" value="ACZ19288.1"/>
    <property type="molecule type" value="Genomic_DNA"/>
</dbReference>
<evidence type="ECO:0000256" key="12">
    <source>
        <dbReference type="ARBA" id="ARBA00034000"/>
    </source>
</evidence>
<dbReference type="GO" id="GO:0071555">
    <property type="term" value="P:cell wall organization"/>
    <property type="evidence" value="ECO:0007669"/>
    <property type="project" value="UniProtKB-KW"/>
</dbReference>
<dbReference type="InterPro" id="IPR023346">
    <property type="entry name" value="Lysozyme-like_dom_sf"/>
</dbReference>
<keyword evidence="10" id="KW-0511">Multifunctional enzyme</keyword>
<dbReference type="Gene3D" id="3.40.710.10">
    <property type="entry name" value="DD-peptidase/beta-lactamase superfamily"/>
    <property type="match status" value="1"/>
</dbReference>
<feature type="compositionally biased region" description="Pro residues" evidence="14">
    <location>
        <begin position="712"/>
        <end position="722"/>
    </location>
</feature>
<dbReference type="Proteomes" id="UP000002030">
    <property type="component" value="Chromosome"/>
</dbReference>
<keyword evidence="3" id="KW-0121">Carboxypeptidase</keyword>
<organism evidence="17 18">
    <name type="scientific">Thermanaerovibrio acidaminovorans (strain ATCC 49978 / DSM 6589 / Su883)</name>
    <name type="common">Selenomonas acidaminovorans</name>
    <dbReference type="NCBI Taxonomy" id="525903"/>
    <lineage>
        <taxon>Bacteria</taxon>
        <taxon>Thermotogati</taxon>
        <taxon>Synergistota</taxon>
        <taxon>Synergistia</taxon>
        <taxon>Synergistales</taxon>
        <taxon>Synergistaceae</taxon>
        <taxon>Thermanaerovibrio</taxon>
    </lineage>
</organism>
<dbReference type="GO" id="GO:0009252">
    <property type="term" value="P:peptidoglycan biosynthetic process"/>
    <property type="evidence" value="ECO:0007669"/>
    <property type="project" value="UniProtKB-KW"/>
</dbReference>
<keyword evidence="7" id="KW-0378">Hydrolase</keyword>
<keyword evidence="18" id="KW-1185">Reference proteome</keyword>
<evidence type="ECO:0000256" key="5">
    <source>
        <dbReference type="ARBA" id="ARBA00022676"/>
    </source>
</evidence>
<evidence type="ECO:0000256" key="3">
    <source>
        <dbReference type="ARBA" id="ARBA00022645"/>
    </source>
</evidence>
<dbReference type="AlphaFoldDB" id="D1B5J7"/>
<evidence type="ECO:0000256" key="6">
    <source>
        <dbReference type="ARBA" id="ARBA00022679"/>
    </source>
</evidence>
<keyword evidence="4" id="KW-0645">Protease</keyword>
<dbReference type="InterPro" id="IPR036950">
    <property type="entry name" value="PBP_transglycosylase"/>
</dbReference>
<evidence type="ECO:0000256" key="7">
    <source>
        <dbReference type="ARBA" id="ARBA00022801"/>
    </source>
</evidence>
<dbReference type="GO" id="GO:0009002">
    <property type="term" value="F:serine-type D-Ala-D-Ala carboxypeptidase activity"/>
    <property type="evidence" value="ECO:0007669"/>
    <property type="project" value="UniProtKB-EC"/>
</dbReference>
<dbReference type="PANTHER" id="PTHR32282:SF33">
    <property type="entry name" value="PEPTIDOGLYCAN GLYCOSYLTRANSFERASE"/>
    <property type="match status" value="1"/>
</dbReference>
<comment type="similarity">
    <text evidence="2">In the N-terminal section; belongs to the glycosyltransferase 51 family.</text>
</comment>
<dbReference type="HOGENOM" id="CLU_006354_2_4_0"/>
<evidence type="ECO:0000256" key="4">
    <source>
        <dbReference type="ARBA" id="ARBA00022670"/>
    </source>
</evidence>
<evidence type="ECO:0000256" key="9">
    <source>
        <dbReference type="ARBA" id="ARBA00022984"/>
    </source>
</evidence>
<dbReference type="Pfam" id="PF00912">
    <property type="entry name" value="Transgly"/>
    <property type="match status" value="1"/>
</dbReference>
<keyword evidence="11" id="KW-0961">Cell wall biogenesis/degradation</keyword>
<dbReference type="SUPFAM" id="SSF56601">
    <property type="entry name" value="beta-lactamase/transpeptidase-like"/>
    <property type="match status" value="1"/>
</dbReference>
<feature type="region of interest" description="Disordered" evidence="14">
    <location>
        <begin position="686"/>
        <end position="737"/>
    </location>
</feature>
<dbReference type="GO" id="GO:0008360">
    <property type="term" value="P:regulation of cell shape"/>
    <property type="evidence" value="ECO:0007669"/>
    <property type="project" value="UniProtKB-KW"/>
</dbReference>
<evidence type="ECO:0000259" key="16">
    <source>
        <dbReference type="Pfam" id="PF00912"/>
    </source>
</evidence>
<evidence type="ECO:0000313" key="18">
    <source>
        <dbReference type="Proteomes" id="UP000002030"/>
    </source>
</evidence>
<dbReference type="InterPro" id="IPR012338">
    <property type="entry name" value="Beta-lactam/transpept-like"/>
</dbReference>
<evidence type="ECO:0000313" key="17">
    <source>
        <dbReference type="EMBL" id="ACZ19288.1"/>
    </source>
</evidence>
<keyword evidence="9" id="KW-0573">Peptidoglycan synthesis</keyword>
<dbReference type="KEGG" id="tai:Taci_1056"/>
<dbReference type="EnsemblBacteria" id="ACZ19288">
    <property type="protein sequence ID" value="ACZ19288"/>
    <property type="gene ID" value="Taci_1056"/>
</dbReference>
<dbReference type="Pfam" id="PF00905">
    <property type="entry name" value="Transpeptidase"/>
    <property type="match status" value="1"/>
</dbReference>
<feature type="compositionally biased region" description="Low complexity" evidence="14">
    <location>
        <begin position="699"/>
        <end position="711"/>
    </location>
</feature>
<dbReference type="Gene3D" id="1.10.3810.10">
    <property type="entry name" value="Biosynthetic peptidoglycan transglycosylase-like"/>
    <property type="match status" value="1"/>
</dbReference>
<dbReference type="FunFam" id="1.10.3810.10:FF:000001">
    <property type="entry name" value="Penicillin-binding protein 1A"/>
    <property type="match status" value="1"/>
</dbReference>
<feature type="domain" description="Glycosyl transferase family 51" evidence="16">
    <location>
        <begin position="66"/>
        <end position="240"/>
    </location>
</feature>
<keyword evidence="6" id="KW-0808">Transferase</keyword>
<evidence type="ECO:0000256" key="13">
    <source>
        <dbReference type="ARBA" id="ARBA00049902"/>
    </source>
</evidence>
<evidence type="ECO:0000256" key="11">
    <source>
        <dbReference type="ARBA" id="ARBA00023316"/>
    </source>
</evidence>
<dbReference type="GO" id="GO:0030288">
    <property type="term" value="C:outer membrane-bounded periplasmic space"/>
    <property type="evidence" value="ECO:0007669"/>
    <property type="project" value="TreeGrafter"/>
</dbReference>
<evidence type="ECO:0000256" key="1">
    <source>
        <dbReference type="ARBA" id="ARBA00007090"/>
    </source>
</evidence>
<dbReference type="RefSeq" id="WP_012869803.1">
    <property type="nucleotide sequence ID" value="NC_013522.1"/>
</dbReference>
<reference evidence="17 18" key="1">
    <citation type="journal article" date="2009" name="Stand. Genomic Sci.">
        <title>Complete genome sequence of Thermanaerovibrio acidaminovorans type strain (Su883).</title>
        <authorList>
            <person name="Chovatia M."/>
            <person name="Sikorski J."/>
            <person name="Schroder M."/>
            <person name="Lapidus A."/>
            <person name="Nolan M."/>
            <person name="Tice H."/>
            <person name="Glavina Del Rio T."/>
            <person name="Copeland A."/>
            <person name="Cheng J.F."/>
            <person name="Lucas S."/>
            <person name="Chen F."/>
            <person name="Bruce D."/>
            <person name="Goodwin L."/>
            <person name="Pitluck S."/>
            <person name="Ivanova N."/>
            <person name="Mavromatis K."/>
            <person name="Ovchinnikova G."/>
            <person name="Pati A."/>
            <person name="Chen A."/>
            <person name="Palaniappan K."/>
            <person name="Land M."/>
            <person name="Hauser L."/>
            <person name="Chang Y.J."/>
            <person name="Jeffries C.D."/>
            <person name="Chain P."/>
            <person name="Saunders E."/>
            <person name="Detter J.C."/>
            <person name="Brettin T."/>
            <person name="Rohde M."/>
            <person name="Goker M."/>
            <person name="Spring S."/>
            <person name="Bristow J."/>
            <person name="Markowitz V."/>
            <person name="Hugenholtz P."/>
            <person name="Kyrpides N.C."/>
            <person name="Klenk H.P."/>
            <person name="Eisen J.A."/>
        </authorList>
    </citation>
    <scope>NUCLEOTIDE SEQUENCE [LARGE SCALE GENOMIC DNA]</scope>
    <source>
        <strain evidence="18">ATCC 49978 / DSM 6589 / Su883</strain>
    </source>
</reference>
<evidence type="ECO:0000259" key="15">
    <source>
        <dbReference type="Pfam" id="PF00905"/>
    </source>
</evidence>